<comment type="caution">
    <text evidence="2">The sequence shown here is derived from an EMBL/GenBank/DDBJ whole genome shotgun (WGS) entry which is preliminary data.</text>
</comment>
<gene>
    <name evidence="2" type="ORF">COLO4_32988</name>
</gene>
<protein>
    <recommendedName>
        <fullName evidence="1">F-box domain-containing protein</fullName>
    </recommendedName>
</protein>
<dbReference type="InterPro" id="IPR036047">
    <property type="entry name" value="F-box-like_dom_sf"/>
</dbReference>
<dbReference type="EMBL" id="AWUE01021355">
    <property type="protein sequence ID" value="OMO62633.1"/>
    <property type="molecule type" value="Genomic_DNA"/>
</dbReference>
<evidence type="ECO:0000259" key="1">
    <source>
        <dbReference type="SMART" id="SM00256"/>
    </source>
</evidence>
<dbReference type="CDD" id="cd22157">
    <property type="entry name" value="F-box_AtFBW1-like"/>
    <property type="match status" value="1"/>
</dbReference>
<feature type="domain" description="F-box" evidence="1">
    <location>
        <begin position="16"/>
        <end position="56"/>
    </location>
</feature>
<reference evidence="3" key="1">
    <citation type="submission" date="2013-09" db="EMBL/GenBank/DDBJ databases">
        <title>Corchorus olitorius genome sequencing.</title>
        <authorList>
            <person name="Alam M."/>
            <person name="Haque M.S."/>
            <person name="Islam M.S."/>
            <person name="Emdad E.M."/>
            <person name="Islam M.M."/>
            <person name="Ahmed B."/>
            <person name="Halim A."/>
            <person name="Hossen Q.M.M."/>
            <person name="Hossain M.Z."/>
            <person name="Ahmed R."/>
            <person name="Khan M.M."/>
            <person name="Islam R."/>
            <person name="Rashid M.M."/>
            <person name="Khan S.A."/>
            <person name="Rahman M.S."/>
            <person name="Alam M."/>
            <person name="Yahiya A.S."/>
            <person name="Khan M.S."/>
            <person name="Azam M.S."/>
            <person name="Haque T."/>
            <person name="Lashkar M.Z.H."/>
            <person name="Akhand A.I."/>
            <person name="Morshed G."/>
            <person name="Roy S."/>
            <person name="Uddin K.S."/>
            <person name="Rabeya T."/>
            <person name="Hossain A.S."/>
            <person name="Chowdhury A."/>
            <person name="Snigdha A.R."/>
            <person name="Mortoza M.S."/>
            <person name="Matin S.A."/>
            <person name="Hoque S.M.E."/>
            <person name="Islam M.K."/>
            <person name="Roy D.K."/>
            <person name="Haider R."/>
            <person name="Moosa M.M."/>
            <person name="Elias S.M."/>
            <person name="Hasan A.M."/>
            <person name="Jahan S."/>
            <person name="Shafiuddin M."/>
            <person name="Mahmood N."/>
            <person name="Shommy N.S."/>
        </authorList>
    </citation>
    <scope>NUCLEOTIDE SEQUENCE [LARGE SCALE GENOMIC DNA]</scope>
    <source>
        <strain evidence="3">cv. O-4</strain>
    </source>
</reference>
<dbReference type="SUPFAM" id="SSF81383">
    <property type="entry name" value="F-box domain"/>
    <property type="match status" value="1"/>
</dbReference>
<evidence type="ECO:0000313" key="2">
    <source>
        <dbReference type="EMBL" id="OMO62633.1"/>
    </source>
</evidence>
<dbReference type="PANTHER" id="PTHR31672">
    <property type="entry name" value="BNACNNG10540D PROTEIN"/>
    <property type="match status" value="1"/>
</dbReference>
<dbReference type="STRING" id="93759.A0A1R3GX26"/>
<proteinExistence type="predicted"/>
<keyword evidence="3" id="KW-1185">Reference proteome</keyword>
<evidence type="ECO:0000313" key="3">
    <source>
        <dbReference type="Proteomes" id="UP000187203"/>
    </source>
</evidence>
<dbReference type="Pfam" id="PF00646">
    <property type="entry name" value="F-box"/>
    <property type="match status" value="1"/>
</dbReference>
<organism evidence="2 3">
    <name type="scientific">Corchorus olitorius</name>
    <dbReference type="NCBI Taxonomy" id="93759"/>
    <lineage>
        <taxon>Eukaryota</taxon>
        <taxon>Viridiplantae</taxon>
        <taxon>Streptophyta</taxon>
        <taxon>Embryophyta</taxon>
        <taxon>Tracheophyta</taxon>
        <taxon>Spermatophyta</taxon>
        <taxon>Magnoliopsida</taxon>
        <taxon>eudicotyledons</taxon>
        <taxon>Gunneridae</taxon>
        <taxon>Pentapetalae</taxon>
        <taxon>rosids</taxon>
        <taxon>malvids</taxon>
        <taxon>Malvales</taxon>
        <taxon>Malvaceae</taxon>
        <taxon>Grewioideae</taxon>
        <taxon>Apeibeae</taxon>
        <taxon>Corchorus</taxon>
    </lineage>
</organism>
<dbReference type="AlphaFoldDB" id="A0A1R3GX26"/>
<dbReference type="Gene3D" id="1.20.1280.50">
    <property type="match status" value="1"/>
</dbReference>
<dbReference type="PANTHER" id="PTHR31672:SF13">
    <property type="entry name" value="F-BOX PROTEIN CPR30-LIKE"/>
    <property type="match status" value="1"/>
</dbReference>
<name>A0A1R3GX26_9ROSI</name>
<accession>A0A1R3GX26</accession>
<dbReference type="InterPro" id="IPR001810">
    <property type="entry name" value="F-box_dom"/>
</dbReference>
<dbReference type="InterPro" id="IPR050796">
    <property type="entry name" value="SCF_F-box_component"/>
</dbReference>
<dbReference type="Proteomes" id="UP000187203">
    <property type="component" value="Unassembled WGS sequence"/>
</dbReference>
<dbReference type="SMART" id="SM00256">
    <property type="entry name" value="FBOX"/>
    <property type="match status" value="1"/>
</dbReference>
<sequence>MEKKTTTSNSAEQIGYSEDLLMEILLRIPPKSLLQLKLVSKQWRSLISSTSFRLSQTRMKASLKPYALFIDTLSLASEIAVLPINPDDDVSTQ</sequence>